<sequence length="407" mass="43105">MPAYRFEALDANGKTQTGLLDGDNAKAVRSMLRARALVPMDVQPVAGQEGSGAQGGAKLGGKRVFTSTTLAIWTRQLAGLVAASLPLERALTALADEAEEPRQAELLAHLRAEVNAGSTFARALATAPREFDDIYRAVVAAGEQTGQLGLVLEKLADDLEERQALKAKLIGAALYPAIVSLVALVIVVFLVTYVVPQVAQVFVGGKRALPWLTSAMLGISGFLRNWGWLLLLLVGGAVGLLSVMRRNAATRERLDAAFLTLPLLGKLARGYNAARFAGTLAMLAGAGVPILKALQAAAETLSNEAMRTDALDALAQVREGAPLASALAAKKRFPGLLAMFARLGEQTGELPQMLQRAATQLGNEVQRRAMQTATILEPLLIVVMGLAVMLIVLAVLLPIIQLNTWVK</sequence>
<keyword evidence="5 8" id="KW-0812">Transmembrane</keyword>
<evidence type="ECO:0000256" key="1">
    <source>
        <dbReference type="ARBA" id="ARBA00004429"/>
    </source>
</evidence>
<reference evidence="10 11" key="1">
    <citation type="submission" date="2019-02" db="EMBL/GenBank/DDBJ databases">
        <title>Genomic Encyclopedia of Type Strains, Phase IV (KMG-IV): sequencing the most valuable type-strain genomes for metagenomic binning, comparative biology and taxonomic classification.</title>
        <authorList>
            <person name="Goeker M."/>
        </authorList>
    </citation>
    <scope>NUCLEOTIDE SEQUENCE [LARGE SCALE GENOMIC DNA]</scope>
    <source>
        <strain evidence="10 11">DSM 10617</strain>
    </source>
</reference>
<feature type="transmembrane region" description="Helical" evidence="8">
    <location>
        <begin position="226"/>
        <end position="244"/>
    </location>
</feature>
<organism evidence="10 11">
    <name type="scientific">Sphaerotilus mobilis</name>
    <dbReference type="NCBI Taxonomy" id="47994"/>
    <lineage>
        <taxon>Bacteria</taxon>
        <taxon>Pseudomonadati</taxon>
        <taxon>Pseudomonadota</taxon>
        <taxon>Betaproteobacteria</taxon>
        <taxon>Burkholderiales</taxon>
        <taxon>Sphaerotilaceae</taxon>
        <taxon>Sphaerotilus</taxon>
    </lineage>
</organism>
<accession>A0A4Q7LI10</accession>
<evidence type="ECO:0000259" key="9">
    <source>
        <dbReference type="Pfam" id="PF00482"/>
    </source>
</evidence>
<dbReference type="FunFam" id="1.20.81.30:FF:000001">
    <property type="entry name" value="Type II secretion system protein F"/>
    <property type="match status" value="2"/>
</dbReference>
<comment type="caution">
    <text evidence="10">The sequence shown here is derived from an EMBL/GenBank/DDBJ whole genome shotgun (WGS) entry which is preliminary data.</text>
</comment>
<comment type="subcellular location">
    <subcellularLocation>
        <location evidence="1">Cell inner membrane</location>
        <topology evidence="1">Multi-pass membrane protein</topology>
    </subcellularLocation>
</comment>
<dbReference type="PANTHER" id="PTHR30012">
    <property type="entry name" value="GENERAL SECRETION PATHWAY PROTEIN"/>
    <property type="match status" value="1"/>
</dbReference>
<dbReference type="InterPro" id="IPR011850">
    <property type="entry name" value="T2SS_GspF"/>
</dbReference>
<dbReference type="InterPro" id="IPR018076">
    <property type="entry name" value="T2SS_GspF_dom"/>
</dbReference>
<evidence type="ECO:0000256" key="4">
    <source>
        <dbReference type="ARBA" id="ARBA00022519"/>
    </source>
</evidence>
<keyword evidence="7 8" id="KW-0472">Membrane</keyword>
<dbReference type="RefSeq" id="WP_130482557.1">
    <property type="nucleotide sequence ID" value="NZ_SGWV01000010.1"/>
</dbReference>
<feature type="domain" description="Type II secretion system protein GspF" evidence="9">
    <location>
        <begin position="73"/>
        <end position="196"/>
    </location>
</feature>
<feature type="domain" description="Type II secretion system protein GspF" evidence="9">
    <location>
        <begin position="276"/>
        <end position="398"/>
    </location>
</feature>
<keyword evidence="3" id="KW-1003">Cell membrane</keyword>
<dbReference type="OrthoDB" id="9805682at2"/>
<proteinExistence type="inferred from homology"/>
<evidence type="ECO:0000256" key="7">
    <source>
        <dbReference type="ARBA" id="ARBA00023136"/>
    </source>
</evidence>
<dbReference type="GO" id="GO:0015628">
    <property type="term" value="P:protein secretion by the type II secretion system"/>
    <property type="evidence" value="ECO:0007669"/>
    <property type="project" value="InterPro"/>
</dbReference>
<dbReference type="InterPro" id="IPR003004">
    <property type="entry name" value="GspF/PilC"/>
</dbReference>
<dbReference type="GO" id="GO:0015627">
    <property type="term" value="C:type II protein secretion system complex"/>
    <property type="evidence" value="ECO:0007669"/>
    <property type="project" value="InterPro"/>
</dbReference>
<keyword evidence="11" id="KW-1185">Reference proteome</keyword>
<keyword evidence="4" id="KW-0997">Cell inner membrane</keyword>
<evidence type="ECO:0000313" key="11">
    <source>
        <dbReference type="Proteomes" id="UP000293433"/>
    </source>
</evidence>
<name>A0A4Q7LI10_9BURK</name>
<dbReference type="Proteomes" id="UP000293433">
    <property type="component" value="Unassembled WGS sequence"/>
</dbReference>
<dbReference type="InterPro" id="IPR042094">
    <property type="entry name" value="T2SS_GspF_sf"/>
</dbReference>
<dbReference type="PRINTS" id="PR00812">
    <property type="entry name" value="BCTERIALGSPF"/>
</dbReference>
<feature type="transmembrane region" description="Helical" evidence="8">
    <location>
        <begin position="172"/>
        <end position="195"/>
    </location>
</feature>
<evidence type="ECO:0000256" key="2">
    <source>
        <dbReference type="ARBA" id="ARBA00005745"/>
    </source>
</evidence>
<dbReference type="Pfam" id="PF00482">
    <property type="entry name" value="T2SSF"/>
    <property type="match status" value="2"/>
</dbReference>
<keyword evidence="6 8" id="KW-1133">Transmembrane helix</keyword>
<evidence type="ECO:0000313" key="10">
    <source>
        <dbReference type="EMBL" id="RZS53088.1"/>
    </source>
</evidence>
<dbReference type="AlphaFoldDB" id="A0A4Q7LI10"/>
<gene>
    <name evidence="10" type="ORF">EV685_2711</name>
</gene>
<dbReference type="GO" id="GO:0005886">
    <property type="term" value="C:plasma membrane"/>
    <property type="evidence" value="ECO:0007669"/>
    <property type="project" value="UniProtKB-SubCell"/>
</dbReference>
<dbReference type="EMBL" id="SGWV01000010">
    <property type="protein sequence ID" value="RZS53088.1"/>
    <property type="molecule type" value="Genomic_DNA"/>
</dbReference>
<dbReference type="Gene3D" id="1.20.81.30">
    <property type="entry name" value="Type II secretion system (T2SS), domain F"/>
    <property type="match status" value="2"/>
</dbReference>
<evidence type="ECO:0000256" key="6">
    <source>
        <dbReference type="ARBA" id="ARBA00022989"/>
    </source>
</evidence>
<evidence type="ECO:0000256" key="8">
    <source>
        <dbReference type="SAM" id="Phobius"/>
    </source>
</evidence>
<protein>
    <submittedName>
        <fullName evidence="10">General secretion pathway protein F</fullName>
    </submittedName>
</protein>
<evidence type="ECO:0000256" key="3">
    <source>
        <dbReference type="ARBA" id="ARBA00022475"/>
    </source>
</evidence>
<comment type="similarity">
    <text evidence="2">Belongs to the GSP F family.</text>
</comment>
<dbReference type="NCBIfam" id="TIGR02120">
    <property type="entry name" value="GspF"/>
    <property type="match status" value="1"/>
</dbReference>
<feature type="transmembrane region" description="Helical" evidence="8">
    <location>
        <begin position="375"/>
        <end position="400"/>
    </location>
</feature>
<dbReference type="PANTHER" id="PTHR30012:SF0">
    <property type="entry name" value="TYPE II SECRETION SYSTEM PROTEIN F-RELATED"/>
    <property type="match status" value="1"/>
</dbReference>
<evidence type="ECO:0000256" key="5">
    <source>
        <dbReference type="ARBA" id="ARBA00022692"/>
    </source>
</evidence>